<reference evidence="15" key="1">
    <citation type="journal article" date="2004" name="Nature">
        <title>Genome duplication in the teleost fish Tetraodon nigroviridis reveals the early vertebrate proto-karyotype.</title>
        <authorList>
            <person name="Jaillon O."/>
            <person name="Aury J.-M."/>
            <person name="Brunet F."/>
            <person name="Petit J.-L."/>
            <person name="Stange-Thomann N."/>
            <person name="Mauceli E."/>
            <person name="Bouneau L."/>
            <person name="Fischer C."/>
            <person name="Ozouf-Costaz C."/>
            <person name="Bernot A."/>
            <person name="Nicaud S."/>
            <person name="Jaffe D."/>
            <person name="Fisher S."/>
            <person name="Lutfalla G."/>
            <person name="Dossat C."/>
            <person name="Segurens B."/>
            <person name="Dasilva C."/>
            <person name="Salanoubat M."/>
            <person name="Levy M."/>
            <person name="Boudet N."/>
            <person name="Castellano S."/>
            <person name="Anthouard V."/>
            <person name="Jubin C."/>
            <person name="Castelli V."/>
            <person name="Katinka M."/>
            <person name="Vacherie B."/>
            <person name="Biemont C."/>
            <person name="Skalli Z."/>
            <person name="Cattolico L."/>
            <person name="Poulain J."/>
            <person name="De Berardinis V."/>
            <person name="Cruaud C."/>
            <person name="Duprat S."/>
            <person name="Brottier P."/>
            <person name="Coutanceau J.-P."/>
            <person name="Gouzy J."/>
            <person name="Parra G."/>
            <person name="Lardier G."/>
            <person name="Chapple C."/>
            <person name="McKernan K.J."/>
            <person name="McEwan P."/>
            <person name="Bosak S."/>
            <person name="Kellis M."/>
            <person name="Volff J.-N."/>
            <person name="Guigo R."/>
            <person name="Zody M.C."/>
            <person name="Mesirov J."/>
            <person name="Lindblad-Toh K."/>
            <person name="Birren B."/>
            <person name="Nusbaum C."/>
            <person name="Kahn D."/>
            <person name="Robinson-Rechavi M."/>
            <person name="Laudet V."/>
            <person name="Schachter V."/>
            <person name="Quetier F."/>
            <person name="Saurin W."/>
            <person name="Scarpelli C."/>
            <person name="Wincker P."/>
            <person name="Lander E.S."/>
            <person name="Weissenbach J."/>
            <person name="Roest Crollius H."/>
        </authorList>
    </citation>
    <scope>NUCLEOTIDE SEQUENCE [LARGE SCALE GENOMIC DNA]</scope>
</reference>
<feature type="region of interest" description="Disordered" evidence="13">
    <location>
        <begin position="1040"/>
        <end position="1123"/>
    </location>
</feature>
<comment type="cofactor">
    <cofactor evidence="1">
        <name>Mg(2+)</name>
        <dbReference type="ChEBI" id="CHEBI:18420"/>
    </cofactor>
</comment>
<feature type="compositionally biased region" description="Low complexity" evidence="13">
    <location>
        <begin position="1348"/>
        <end position="1357"/>
    </location>
</feature>
<evidence type="ECO:0000256" key="8">
    <source>
        <dbReference type="ARBA" id="ARBA00022741"/>
    </source>
</evidence>
<evidence type="ECO:0000256" key="13">
    <source>
        <dbReference type="SAM" id="MobiDB-lite"/>
    </source>
</evidence>
<dbReference type="KEGG" id="tng:GSTEN00027393G001"/>
<dbReference type="InterPro" id="IPR011009">
    <property type="entry name" value="Kinase-like_dom_sf"/>
</dbReference>
<dbReference type="SUPFAM" id="SSF56112">
    <property type="entry name" value="Protein kinase-like (PK-like)"/>
    <property type="match status" value="1"/>
</dbReference>
<feature type="region of interest" description="Disordered" evidence="13">
    <location>
        <begin position="1304"/>
        <end position="1385"/>
    </location>
</feature>
<feature type="compositionally biased region" description="Basic residues" evidence="13">
    <location>
        <begin position="1431"/>
        <end position="1444"/>
    </location>
</feature>
<feature type="compositionally biased region" description="Basic and acidic residues" evidence="13">
    <location>
        <begin position="13"/>
        <end position="22"/>
    </location>
</feature>
<dbReference type="Pfam" id="PF00069">
    <property type="entry name" value="Pkinase"/>
    <property type="match status" value="1"/>
</dbReference>
<feature type="compositionally biased region" description="Polar residues" evidence="13">
    <location>
        <begin position="453"/>
        <end position="463"/>
    </location>
</feature>
<feature type="region of interest" description="Disordered" evidence="13">
    <location>
        <begin position="442"/>
        <end position="463"/>
    </location>
</feature>
<dbReference type="FunFam" id="3.30.200.20:FF:000494">
    <property type="entry name" value="serine/threonine-protein kinase WNK2 isoform X2"/>
    <property type="match status" value="1"/>
</dbReference>
<dbReference type="Gene3D" id="3.10.20.90">
    <property type="entry name" value="Phosphatidylinositol 3-kinase Catalytic Subunit, Chain A, domain 1"/>
    <property type="match status" value="2"/>
</dbReference>
<feature type="compositionally biased region" description="Low complexity" evidence="13">
    <location>
        <begin position="724"/>
        <end position="738"/>
    </location>
</feature>
<dbReference type="GO" id="GO:0005737">
    <property type="term" value="C:cytoplasm"/>
    <property type="evidence" value="ECO:0007669"/>
    <property type="project" value="UniProtKB-SubCell"/>
</dbReference>
<dbReference type="PANTHER" id="PTHR13902">
    <property type="entry name" value="SERINE/THREONINE-PROTEIN KINASE WNK WITH NO LYSINE -RELATED"/>
    <property type="match status" value="1"/>
</dbReference>
<evidence type="ECO:0000313" key="15">
    <source>
        <dbReference type="EMBL" id="CAG06889.1"/>
    </source>
</evidence>
<dbReference type="CDD" id="cd13983">
    <property type="entry name" value="STKc_WNK"/>
    <property type="match status" value="1"/>
</dbReference>
<comment type="catalytic activity">
    <reaction evidence="12">
        <text>L-seryl-[protein] + ATP = O-phospho-L-seryl-[protein] + ADP + H(+)</text>
        <dbReference type="Rhea" id="RHEA:17989"/>
        <dbReference type="Rhea" id="RHEA-COMP:9863"/>
        <dbReference type="Rhea" id="RHEA-COMP:11604"/>
        <dbReference type="ChEBI" id="CHEBI:15378"/>
        <dbReference type="ChEBI" id="CHEBI:29999"/>
        <dbReference type="ChEBI" id="CHEBI:30616"/>
        <dbReference type="ChEBI" id="CHEBI:83421"/>
        <dbReference type="ChEBI" id="CHEBI:456216"/>
        <dbReference type="EC" id="2.7.11.1"/>
    </reaction>
</comment>
<accession>Q4RXJ3</accession>
<reference evidence="15" key="2">
    <citation type="submission" date="2004-02" db="EMBL/GenBank/DDBJ databases">
        <authorList>
            <consortium name="Genoscope"/>
            <consortium name="Whitehead Institute Centre for Genome Research"/>
        </authorList>
    </citation>
    <scope>NUCLEOTIDE SEQUENCE</scope>
</reference>
<feature type="region of interest" description="Disordered" evidence="13">
    <location>
        <begin position="709"/>
        <end position="738"/>
    </location>
</feature>
<feature type="compositionally biased region" description="Basic residues" evidence="13">
    <location>
        <begin position="838"/>
        <end position="849"/>
    </location>
</feature>
<evidence type="ECO:0000256" key="9">
    <source>
        <dbReference type="ARBA" id="ARBA00022777"/>
    </source>
</evidence>
<comment type="subcellular location">
    <subcellularLocation>
        <location evidence="2">Cytoplasm</location>
    </subcellularLocation>
</comment>
<evidence type="ECO:0000256" key="3">
    <source>
        <dbReference type="ARBA" id="ARBA00012513"/>
    </source>
</evidence>
<comment type="caution">
    <text evidence="15">The sequence shown here is derived from an EMBL/GenBank/DDBJ whole genome shotgun (WGS) entry which is preliminary data.</text>
</comment>
<dbReference type="PROSITE" id="PS00108">
    <property type="entry name" value="PROTEIN_KINASE_ST"/>
    <property type="match status" value="1"/>
</dbReference>
<keyword evidence="9" id="KW-0418">Kinase</keyword>
<dbReference type="Pfam" id="PF24889">
    <property type="entry name" value="CCTL2_WNK"/>
    <property type="match status" value="1"/>
</dbReference>
<feature type="region of interest" description="Disordered" evidence="13">
    <location>
        <begin position="1"/>
        <end position="22"/>
    </location>
</feature>
<evidence type="ECO:0000256" key="2">
    <source>
        <dbReference type="ARBA" id="ARBA00004496"/>
    </source>
</evidence>
<feature type="region of interest" description="Disordered" evidence="13">
    <location>
        <begin position="951"/>
        <end position="970"/>
    </location>
</feature>
<evidence type="ECO:0000256" key="1">
    <source>
        <dbReference type="ARBA" id="ARBA00001946"/>
    </source>
</evidence>
<dbReference type="GO" id="GO:0004674">
    <property type="term" value="F:protein serine/threonine kinase activity"/>
    <property type="evidence" value="ECO:0007669"/>
    <property type="project" value="UniProtKB-KW"/>
</dbReference>
<organism evidence="15">
    <name type="scientific">Tetraodon nigroviridis</name>
    <name type="common">Spotted green pufferfish</name>
    <name type="synonym">Chelonodon nigroviridis</name>
    <dbReference type="NCBI Taxonomy" id="99883"/>
    <lineage>
        <taxon>Eukaryota</taxon>
        <taxon>Metazoa</taxon>
        <taxon>Chordata</taxon>
        <taxon>Craniata</taxon>
        <taxon>Vertebrata</taxon>
        <taxon>Euteleostomi</taxon>
        <taxon>Actinopterygii</taxon>
        <taxon>Neopterygii</taxon>
        <taxon>Teleostei</taxon>
        <taxon>Neoteleostei</taxon>
        <taxon>Acanthomorphata</taxon>
        <taxon>Eupercaria</taxon>
        <taxon>Tetraodontiformes</taxon>
        <taxon>Tetradontoidea</taxon>
        <taxon>Tetraodontidae</taxon>
        <taxon>Tetraodon</taxon>
    </lineage>
</organism>
<dbReference type="InterPro" id="IPR050588">
    <property type="entry name" value="WNK_Ser-Thr_kinase"/>
</dbReference>
<feature type="non-terminal residue" evidence="15">
    <location>
        <position position="1463"/>
    </location>
</feature>
<feature type="region of interest" description="Disordered" evidence="13">
    <location>
        <begin position="1417"/>
        <end position="1463"/>
    </location>
</feature>
<dbReference type="InterPro" id="IPR056865">
    <property type="entry name" value="CCTL2_WNK"/>
</dbReference>
<dbReference type="EC" id="2.7.11.1" evidence="3"/>
<feature type="region of interest" description="Disordered" evidence="13">
    <location>
        <begin position="1201"/>
        <end position="1232"/>
    </location>
</feature>
<dbReference type="FunFam" id="3.10.20.90:FF:000007">
    <property type="entry name" value="Serine/threonine-protein kinase WNK1 isoform 1"/>
    <property type="match status" value="1"/>
</dbReference>
<feature type="compositionally biased region" description="Polar residues" evidence="13">
    <location>
        <begin position="1213"/>
        <end position="1230"/>
    </location>
</feature>
<evidence type="ECO:0000256" key="10">
    <source>
        <dbReference type="ARBA" id="ARBA00022840"/>
    </source>
</evidence>
<dbReference type="SMART" id="SM00220">
    <property type="entry name" value="S_TKc"/>
    <property type="match status" value="1"/>
</dbReference>
<evidence type="ECO:0000256" key="7">
    <source>
        <dbReference type="ARBA" id="ARBA00022679"/>
    </source>
</evidence>
<feature type="region of interest" description="Disordered" evidence="13">
    <location>
        <begin position="515"/>
        <end position="544"/>
    </location>
</feature>
<feature type="compositionally biased region" description="Polar residues" evidence="13">
    <location>
        <begin position="953"/>
        <end position="962"/>
    </location>
</feature>
<keyword evidence="4" id="KW-0963">Cytoplasm</keyword>
<feature type="region of interest" description="Disordered" evidence="13">
    <location>
        <begin position="1252"/>
        <end position="1292"/>
    </location>
</feature>
<evidence type="ECO:0000256" key="6">
    <source>
        <dbReference type="ARBA" id="ARBA00022553"/>
    </source>
</evidence>
<dbReference type="OrthoDB" id="4062651at2759"/>
<keyword evidence="5" id="KW-0723">Serine/threonine-protein kinase</keyword>
<gene>
    <name evidence="15" type="ORF">GSTENG00027393001</name>
</gene>
<dbReference type="InterPro" id="IPR024678">
    <property type="entry name" value="Kinase_OSR1/WNK_CCT"/>
</dbReference>
<comment type="catalytic activity">
    <reaction evidence="11">
        <text>L-threonyl-[protein] + ATP = O-phospho-L-threonyl-[protein] + ADP + H(+)</text>
        <dbReference type="Rhea" id="RHEA:46608"/>
        <dbReference type="Rhea" id="RHEA-COMP:11060"/>
        <dbReference type="Rhea" id="RHEA-COMP:11605"/>
        <dbReference type="ChEBI" id="CHEBI:15378"/>
        <dbReference type="ChEBI" id="CHEBI:30013"/>
        <dbReference type="ChEBI" id="CHEBI:30616"/>
        <dbReference type="ChEBI" id="CHEBI:61977"/>
        <dbReference type="ChEBI" id="CHEBI:456216"/>
        <dbReference type="EC" id="2.7.11.1"/>
    </reaction>
</comment>
<evidence type="ECO:0000256" key="11">
    <source>
        <dbReference type="ARBA" id="ARBA00047899"/>
    </source>
</evidence>
<keyword evidence="6" id="KW-0597">Phosphoprotein</keyword>
<evidence type="ECO:0000256" key="5">
    <source>
        <dbReference type="ARBA" id="ARBA00022527"/>
    </source>
</evidence>
<name>Q4RXJ3_TETNG</name>
<keyword evidence="8" id="KW-0547">Nucleotide-binding</keyword>
<dbReference type="InterPro" id="IPR000719">
    <property type="entry name" value="Prot_kinase_dom"/>
</dbReference>
<keyword evidence="7" id="KW-0808">Transferase</keyword>
<feature type="region of interest" description="Disordered" evidence="13">
    <location>
        <begin position="814"/>
        <end position="860"/>
    </location>
</feature>
<dbReference type="Gene3D" id="3.30.200.20">
    <property type="entry name" value="Phosphorylase Kinase, domain 1"/>
    <property type="match status" value="1"/>
</dbReference>
<dbReference type="Gene3D" id="1.10.510.10">
    <property type="entry name" value="Transferase(Phosphotransferase) domain 1"/>
    <property type="match status" value="1"/>
</dbReference>
<feature type="region of interest" description="Disordered" evidence="13">
    <location>
        <begin position="1149"/>
        <end position="1189"/>
    </location>
</feature>
<feature type="compositionally biased region" description="Polar residues" evidence="13">
    <location>
        <begin position="1452"/>
        <end position="1463"/>
    </location>
</feature>
<keyword evidence="10" id="KW-0067">ATP-binding</keyword>
<dbReference type="Pfam" id="PF12202">
    <property type="entry name" value="OSR1_C"/>
    <property type="match status" value="1"/>
</dbReference>
<protein>
    <recommendedName>
        <fullName evidence="3">non-specific serine/threonine protein kinase</fullName>
        <ecNumber evidence="3">2.7.11.1</ecNumber>
    </recommendedName>
</protein>
<sequence>MILARRRHPPITPEKERKLSKAERQRFKEEAEMLKALQHPNIVRFYDFWESPLKGKKCIVLVTELMTSGTLKTYLKRFKVMKPKVVRSWCRQILKGLHFLHTRTPPIIHRDLKCDNIFITGPTGSVKIGDLGLATLKRTSFAKSVIGTPEFMAPEMYEEHYDESVDVYAFGMCMLEMATSEYPYSECQNAAQIYRKVTSGVKPASYSKVSDPEIKEIIGECICHRWEERYSIKDLLNHAFFAEDTGVRVELNEDDDGKKSSIALKLWVEDPKKLKGKYKDTGAIEFTFDLVTEVPEVVAQEMVESGFFLDCDIKILGKSIRDRVALIKWRRERKVLSGNGETSTKKTHHELLQVPGGVAPQLVKAASECEDQEMEQQSLLCVVPTITTSTAADGGVSSAMQLDEFSNQQNGNYQPHLEPVSAVGLIYSPPALVEPQMPQGLNQQLTAPAPDGNYTQASTQSEDGVHQQTAACLHPGTHQQADAHRQPYQSLKTLSAPATPAANVHQIKQTAQSFPAGAPTLQPNLTTQPINEQPSPADALASHLSPPAISTGFCQSLPTATAPPVLPLQISAQVQSTSYPAPLPEQDPAEQPVQVNMTAPQVTFGEIPLMAPAQPVLPALPTGPWGGGLDVETNASGVGLLAPPADVAPVRSPVSVSATVLFESSTPQTSVPGQLQMSVPVSAQAAAAAAIPDTLSSTLIKAQTSVPVAPTPGHAHAKAPFEASKISSTTSDVSSTIDEAKSAQSAAASVPVPGVQPAGFQTKLPECPSLTANQQNLESASASGNLQQDPCAEDVFQDKPVTLHTFTYDSLNSDVASGKEMSDGYESLPGGGKGDGKPRKHHRKSTRTRSRQEKTSKPKLSMLNVCNTGDKMVECRLETHNHKMVTFKFDLDGDAPEEIATYMVTEDGSSSTMSGGSGGFTYDVYGFCSPPIMPNVDPLLLAVLSPPVSAPPTLQSVSSAESPGNLLQPGVHQAQPVKAQTLPPSSPHAALPLDESEGSPLGSIPHIHATQQMSSVTCPVSLADEVPCCPLVMPLSLDVSGSQGGSPVTPLPVQDTGVPKDPLAVSYAPETRSERPQQPVVLHQPFSSVGGAKVPSLPQSPAPSQHVAGPGESDGEGRLGRSGFVDSTIKTLDEKLRNLLYQEYAPMYPSGSAAETPGSGTEYIQSPPGPDSATGGSGNSTPGPMGEGRYRTGEQLIIAVPPEAANRRDVKQRSWSSTASTPHPGGSSTEHVPIETMAASCTIGRFSVVSAEDDMTQRTRCSRYSAPPDFYLDTPPSVAKRGSVPRALTSPSVPADFTVHGRFLSSDSGAESSPVRLAPATPSKRTRTERRGSDLMKRAVAFLRRSGRSSSLQSADSPSRHGGMYGSAYASSDNDSEIEDSDMKKELQRLREKHLREISELQAHQRGEVELLYRRLGKAPPPGLSPVSPHTCHRKRSSKHKLKPSKLLSPLVQQFKNVTTKSS</sequence>
<dbReference type="InterPro" id="IPR008271">
    <property type="entry name" value="Ser/Thr_kinase_AS"/>
</dbReference>
<evidence type="ECO:0000256" key="4">
    <source>
        <dbReference type="ARBA" id="ARBA00022490"/>
    </source>
</evidence>
<evidence type="ECO:0000259" key="14">
    <source>
        <dbReference type="PROSITE" id="PS50011"/>
    </source>
</evidence>
<dbReference type="FunFam" id="1.10.510.10:FF:000006">
    <property type="entry name" value="Serine/threonine-protein kinase WNK1 isoform 2"/>
    <property type="match status" value="1"/>
</dbReference>
<proteinExistence type="predicted"/>
<feature type="domain" description="Protein kinase" evidence="14">
    <location>
        <begin position="1"/>
        <end position="241"/>
    </location>
</feature>
<dbReference type="PROSITE" id="PS50011">
    <property type="entry name" value="PROTEIN_KINASE_DOM"/>
    <property type="match status" value="1"/>
</dbReference>
<feature type="compositionally biased region" description="Polar residues" evidence="13">
    <location>
        <begin position="521"/>
        <end position="534"/>
    </location>
</feature>
<dbReference type="EMBL" id="CAAE01014979">
    <property type="protein sequence ID" value="CAG06889.1"/>
    <property type="molecule type" value="Genomic_DNA"/>
</dbReference>
<evidence type="ECO:0000256" key="12">
    <source>
        <dbReference type="ARBA" id="ARBA00048679"/>
    </source>
</evidence>
<dbReference type="GO" id="GO:0005524">
    <property type="term" value="F:ATP binding"/>
    <property type="evidence" value="ECO:0007669"/>
    <property type="project" value="UniProtKB-KW"/>
</dbReference>